<gene>
    <name evidence="1" type="ORF">S01H1_38528</name>
</gene>
<dbReference type="AlphaFoldDB" id="X0UJK4"/>
<reference evidence="1" key="1">
    <citation type="journal article" date="2014" name="Front. Microbiol.">
        <title>High frequency of phylogenetically diverse reductive dehalogenase-homologous genes in deep subseafloor sedimentary metagenomes.</title>
        <authorList>
            <person name="Kawai M."/>
            <person name="Futagami T."/>
            <person name="Toyoda A."/>
            <person name="Takaki Y."/>
            <person name="Nishi S."/>
            <person name="Hori S."/>
            <person name="Arai W."/>
            <person name="Tsubouchi T."/>
            <person name="Morono Y."/>
            <person name="Uchiyama I."/>
            <person name="Ito T."/>
            <person name="Fujiyama A."/>
            <person name="Inagaki F."/>
            <person name="Takami H."/>
        </authorList>
    </citation>
    <scope>NUCLEOTIDE SEQUENCE</scope>
    <source>
        <strain evidence="1">Expedition CK06-06</strain>
    </source>
</reference>
<accession>X0UJK4</accession>
<comment type="caution">
    <text evidence="1">The sequence shown here is derived from an EMBL/GenBank/DDBJ whole genome shotgun (WGS) entry which is preliminary data.</text>
</comment>
<feature type="non-terminal residue" evidence="1">
    <location>
        <position position="53"/>
    </location>
</feature>
<proteinExistence type="predicted"/>
<dbReference type="Gene3D" id="3.40.50.1580">
    <property type="entry name" value="Nucleoside phosphorylase domain"/>
    <property type="match status" value="1"/>
</dbReference>
<evidence type="ECO:0008006" key="2">
    <source>
        <dbReference type="Google" id="ProtNLM"/>
    </source>
</evidence>
<dbReference type="GO" id="GO:0009116">
    <property type="term" value="P:nucleoside metabolic process"/>
    <property type="evidence" value="ECO:0007669"/>
    <property type="project" value="InterPro"/>
</dbReference>
<name>X0UJK4_9ZZZZ</name>
<dbReference type="GO" id="GO:0003824">
    <property type="term" value="F:catalytic activity"/>
    <property type="evidence" value="ECO:0007669"/>
    <property type="project" value="InterPro"/>
</dbReference>
<evidence type="ECO:0000313" key="1">
    <source>
        <dbReference type="EMBL" id="GAG05800.1"/>
    </source>
</evidence>
<dbReference type="EMBL" id="BARS01024262">
    <property type="protein sequence ID" value="GAG05800.1"/>
    <property type="molecule type" value="Genomic_DNA"/>
</dbReference>
<dbReference type="InterPro" id="IPR035994">
    <property type="entry name" value="Nucleoside_phosphorylase_sf"/>
</dbReference>
<organism evidence="1">
    <name type="scientific">marine sediment metagenome</name>
    <dbReference type="NCBI Taxonomy" id="412755"/>
    <lineage>
        <taxon>unclassified sequences</taxon>
        <taxon>metagenomes</taxon>
        <taxon>ecological metagenomes</taxon>
    </lineage>
</organism>
<sequence length="53" mass="6079">MKKRMQPHIMCGVGDVARYVFLPGDPSRVERIASFFDEAHRVADYRGFVTYTG</sequence>
<dbReference type="SUPFAM" id="SSF53167">
    <property type="entry name" value="Purine and uridine phosphorylases"/>
    <property type="match status" value="1"/>
</dbReference>
<protein>
    <recommendedName>
        <fullName evidence="2">Uridine phosphorylase</fullName>
    </recommendedName>
</protein>